<gene>
    <name evidence="1" type="ORF">EDB81DRAFT_769058</name>
</gene>
<organism evidence="1 2">
    <name type="scientific">Dactylonectria macrodidyma</name>
    <dbReference type="NCBI Taxonomy" id="307937"/>
    <lineage>
        <taxon>Eukaryota</taxon>
        <taxon>Fungi</taxon>
        <taxon>Dikarya</taxon>
        <taxon>Ascomycota</taxon>
        <taxon>Pezizomycotina</taxon>
        <taxon>Sordariomycetes</taxon>
        <taxon>Hypocreomycetidae</taxon>
        <taxon>Hypocreales</taxon>
        <taxon>Nectriaceae</taxon>
        <taxon>Dactylonectria</taxon>
    </lineage>
</organism>
<comment type="caution">
    <text evidence="1">The sequence shown here is derived from an EMBL/GenBank/DDBJ whole genome shotgun (WGS) entry which is preliminary data.</text>
</comment>
<dbReference type="Proteomes" id="UP000738349">
    <property type="component" value="Unassembled WGS sequence"/>
</dbReference>
<protein>
    <submittedName>
        <fullName evidence="1">Uncharacterized protein</fullName>
    </submittedName>
</protein>
<evidence type="ECO:0000313" key="1">
    <source>
        <dbReference type="EMBL" id="KAH7109763.1"/>
    </source>
</evidence>
<proteinExistence type="predicted"/>
<reference evidence="1" key="1">
    <citation type="journal article" date="2021" name="Nat. Commun.">
        <title>Genetic determinants of endophytism in the Arabidopsis root mycobiome.</title>
        <authorList>
            <person name="Mesny F."/>
            <person name="Miyauchi S."/>
            <person name="Thiergart T."/>
            <person name="Pickel B."/>
            <person name="Atanasova L."/>
            <person name="Karlsson M."/>
            <person name="Huettel B."/>
            <person name="Barry K.W."/>
            <person name="Haridas S."/>
            <person name="Chen C."/>
            <person name="Bauer D."/>
            <person name="Andreopoulos W."/>
            <person name="Pangilinan J."/>
            <person name="LaButti K."/>
            <person name="Riley R."/>
            <person name="Lipzen A."/>
            <person name="Clum A."/>
            <person name="Drula E."/>
            <person name="Henrissat B."/>
            <person name="Kohler A."/>
            <person name="Grigoriev I.V."/>
            <person name="Martin F.M."/>
            <person name="Hacquard S."/>
        </authorList>
    </citation>
    <scope>NUCLEOTIDE SEQUENCE</scope>
    <source>
        <strain evidence="1">MPI-CAGE-AT-0147</strain>
    </source>
</reference>
<accession>A0A9P9CZC6</accession>
<name>A0A9P9CZC6_9HYPO</name>
<evidence type="ECO:0000313" key="2">
    <source>
        <dbReference type="Proteomes" id="UP000738349"/>
    </source>
</evidence>
<sequence length="321" mass="35941">MLSHQRLYFTSHEMLFECNGFLSCWESIHEPLTDTATKDLTLGRGNGGIPLGYPLQSTLYTYYSHVSSFTRQYLTNESDTLNAFRGVMNTFTPGRSLDWVEDPRQLALYPFYGIASINPGTTDFSVLDQKVLALGLRLIQPLSPGIATGIERLHLKRPAIRVAATVVQKELLTFSENSWQDVRLLEFGYLHRNDEAEPLDQTPQELIALLEIKKLVCILLGWEKVPSSIGSGGVTNSQYFKLYVLVLARVESPPGDANGVPVTERTGMLMFRSSLGDEDAKRELPLKLPTAKLFLFSLSFIHPSTLVAFRPRLRLGKCGRS</sequence>
<dbReference type="EMBL" id="JAGMUV010000049">
    <property type="protein sequence ID" value="KAH7109763.1"/>
    <property type="molecule type" value="Genomic_DNA"/>
</dbReference>
<keyword evidence="2" id="KW-1185">Reference proteome</keyword>
<dbReference type="AlphaFoldDB" id="A0A9P9CZC6"/>